<dbReference type="Proteomes" id="UP001484239">
    <property type="component" value="Unassembled WGS sequence"/>
</dbReference>
<sequence length="336" mass="37149">MFAALRPIRPLALIAAIGLAACAEEQGAYGDASSIVTAVPTAVWEQLEDSVYGALEPTIYTVRDEKTFTVTHVDPNDGATWGDLMRFRQLLVVGPADASWIEPVLRKARDEDRGNAVVQAFDVWARGQTVTAVVTDAADVAGGFLASLDELHALYDRQFRQLAEARMFVSGPDSALVDTLMNRAGFSLMLPTVYTWDARDSVYIFRNDNPDPSELIRQVAVTWASPIPQGMEGEDFLAWRQEIADAYYSDEQVAVLDNLQGGRFDHEGLDAYQIQAVWQSPPGAWPAGGPFVLRAVACPAQDRMYLLDGWLYAPGKEKYEFMIQLERILDSFQCAT</sequence>
<feature type="chain" id="PRO_5046631276" evidence="1">
    <location>
        <begin position="24"/>
        <end position="336"/>
    </location>
</feature>
<accession>A0ABU9ED26</accession>
<reference evidence="2 3" key="1">
    <citation type="submission" date="2024-02" db="EMBL/GenBank/DDBJ databases">
        <title>A novel Gemmatimonadota bacterium.</title>
        <authorList>
            <person name="Du Z.-J."/>
            <person name="Ye Y.-Q."/>
        </authorList>
    </citation>
    <scope>NUCLEOTIDE SEQUENCE [LARGE SCALE GENOMIC DNA]</scope>
    <source>
        <strain evidence="2 3">DH-20</strain>
    </source>
</reference>
<dbReference type="EMBL" id="JBBHLI010000008">
    <property type="protein sequence ID" value="MEK9502012.1"/>
    <property type="molecule type" value="Genomic_DNA"/>
</dbReference>
<proteinExistence type="predicted"/>
<evidence type="ECO:0000256" key="1">
    <source>
        <dbReference type="SAM" id="SignalP"/>
    </source>
</evidence>
<dbReference type="InterPro" id="IPR032286">
    <property type="entry name" value="DUF4837"/>
</dbReference>
<dbReference type="Pfam" id="PF16125">
    <property type="entry name" value="DUF4837"/>
    <property type="match status" value="1"/>
</dbReference>
<name>A0ABU9ED26_9BACT</name>
<feature type="signal peptide" evidence="1">
    <location>
        <begin position="1"/>
        <end position="23"/>
    </location>
</feature>
<keyword evidence="3" id="KW-1185">Reference proteome</keyword>
<protein>
    <submittedName>
        <fullName evidence="2">DUF4837 family protein</fullName>
    </submittedName>
</protein>
<keyword evidence="1" id="KW-0732">Signal</keyword>
<gene>
    <name evidence="2" type="ORF">WI372_13545</name>
</gene>
<dbReference type="PROSITE" id="PS51257">
    <property type="entry name" value="PROKAR_LIPOPROTEIN"/>
    <property type="match status" value="1"/>
</dbReference>
<evidence type="ECO:0000313" key="3">
    <source>
        <dbReference type="Proteomes" id="UP001484239"/>
    </source>
</evidence>
<organism evidence="2 3">
    <name type="scientific">Gaopeijia maritima</name>
    <dbReference type="NCBI Taxonomy" id="3119007"/>
    <lineage>
        <taxon>Bacteria</taxon>
        <taxon>Pseudomonadati</taxon>
        <taxon>Gemmatimonadota</taxon>
        <taxon>Longimicrobiia</taxon>
        <taxon>Gaopeijiales</taxon>
        <taxon>Gaopeijiaceae</taxon>
        <taxon>Gaopeijia</taxon>
    </lineage>
</organism>
<comment type="caution">
    <text evidence="2">The sequence shown here is derived from an EMBL/GenBank/DDBJ whole genome shotgun (WGS) entry which is preliminary data.</text>
</comment>
<evidence type="ECO:0000313" key="2">
    <source>
        <dbReference type="EMBL" id="MEK9502012.1"/>
    </source>
</evidence>
<dbReference type="RefSeq" id="WP_405282623.1">
    <property type="nucleotide sequence ID" value="NZ_CP144380.1"/>
</dbReference>